<reference evidence="12 13" key="1">
    <citation type="submission" date="2019-03" db="EMBL/GenBank/DDBJ databases">
        <title>Metabolic potential of uncultured bacteria and archaea associated with petroleum seepage in deep-sea sediments.</title>
        <authorList>
            <person name="Dong X."/>
            <person name="Hubert C."/>
        </authorList>
    </citation>
    <scope>NUCLEOTIDE SEQUENCE [LARGE SCALE GENOMIC DNA]</scope>
    <source>
        <strain evidence="12">E29_bin78</strain>
    </source>
</reference>
<dbReference type="GO" id="GO:0016887">
    <property type="term" value="F:ATP hydrolysis activity"/>
    <property type="evidence" value="ECO:0007669"/>
    <property type="project" value="InterPro"/>
</dbReference>
<organism evidence="12 13">
    <name type="scientific">Aerophobetes bacterium</name>
    <dbReference type="NCBI Taxonomy" id="2030807"/>
    <lineage>
        <taxon>Bacteria</taxon>
        <taxon>Candidatus Aerophobota</taxon>
    </lineage>
</organism>
<dbReference type="PANTHER" id="PTHR43394">
    <property type="entry name" value="ATP-DEPENDENT PERMEASE MDL1, MITOCHONDRIAL"/>
    <property type="match status" value="1"/>
</dbReference>
<dbReference type="Gene3D" id="3.40.50.300">
    <property type="entry name" value="P-loop containing nucleotide triphosphate hydrolases"/>
    <property type="match status" value="1"/>
</dbReference>
<feature type="transmembrane region" description="Helical" evidence="9">
    <location>
        <begin position="239"/>
        <end position="261"/>
    </location>
</feature>
<name>A0A523ULY9_UNCAE</name>
<dbReference type="GO" id="GO:0015421">
    <property type="term" value="F:ABC-type oligopeptide transporter activity"/>
    <property type="evidence" value="ECO:0007669"/>
    <property type="project" value="TreeGrafter"/>
</dbReference>
<feature type="transmembrane region" description="Helical" evidence="9">
    <location>
        <begin position="54"/>
        <end position="73"/>
    </location>
</feature>
<dbReference type="Proteomes" id="UP000320679">
    <property type="component" value="Unassembled WGS sequence"/>
</dbReference>
<evidence type="ECO:0000256" key="5">
    <source>
        <dbReference type="ARBA" id="ARBA00022741"/>
    </source>
</evidence>
<dbReference type="GO" id="GO:0005524">
    <property type="term" value="F:ATP binding"/>
    <property type="evidence" value="ECO:0007669"/>
    <property type="project" value="UniProtKB-KW"/>
</dbReference>
<accession>A0A523ULY9</accession>
<keyword evidence="6 12" id="KW-0067">ATP-binding</keyword>
<comment type="caution">
    <text evidence="12">The sequence shown here is derived from an EMBL/GenBank/DDBJ whole genome shotgun (WGS) entry which is preliminary data.</text>
</comment>
<dbReference type="FunFam" id="1.20.1560.10:FF:000011">
    <property type="entry name" value="Multidrug ABC transporter ATP-binding protein"/>
    <property type="match status" value="1"/>
</dbReference>
<dbReference type="Gene3D" id="1.20.1560.10">
    <property type="entry name" value="ABC transporter type 1, transmembrane domain"/>
    <property type="match status" value="1"/>
</dbReference>
<keyword evidence="5" id="KW-0547">Nucleotide-binding</keyword>
<keyword evidence="8 9" id="KW-0472">Membrane</keyword>
<dbReference type="EMBL" id="SOJK01000271">
    <property type="protein sequence ID" value="TET43419.1"/>
    <property type="molecule type" value="Genomic_DNA"/>
</dbReference>
<evidence type="ECO:0000256" key="7">
    <source>
        <dbReference type="ARBA" id="ARBA00022989"/>
    </source>
</evidence>
<keyword evidence="2" id="KW-0813">Transport</keyword>
<evidence type="ECO:0000256" key="8">
    <source>
        <dbReference type="ARBA" id="ARBA00023136"/>
    </source>
</evidence>
<evidence type="ECO:0000256" key="4">
    <source>
        <dbReference type="ARBA" id="ARBA00022692"/>
    </source>
</evidence>
<keyword evidence="3" id="KW-1003">Cell membrane</keyword>
<dbReference type="Pfam" id="PF00005">
    <property type="entry name" value="ABC_tran"/>
    <property type="match status" value="1"/>
</dbReference>
<evidence type="ECO:0000259" key="11">
    <source>
        <dbReference type="PROSITE" id="PS50929"/>
    </source>
</evidence>
<feature type="transmembrane region" description="Helical" evidence="9">
    <location>
        <begin position="163"/>
        <end position="181"/>
    </location>
</feature>
<dbReference type="GO" id="GO:0005886">
    <property type="term" value="C:plasma membrane"/>
    <property type="evidence" value="ECO:0007669"/>
    <property type="project" value="UniProtKB-SubCell"/>
</dbReference>
<dbReference type="SUPFAM" id="SSF90123">
    <property type="entry name" value="ABC transporter transmembrane region"/>
    <property type="match status" value="1"/>
</dbReference>
<dbReference type="PANTHER" id="PTHR43394:SF1">
    <property type="entry name" value="ATP-BINDING CASSETTE SUB-FAMILY B MEMBER 10, MITOCHONDRIAL"/>
    <property type="match status" value="1"/>
</dbReference>
<feature type="transmembrane region" description="Helical" evidence="9">
    <location>
        <begin position="20"/>
        <end position="39"/>
    </location>
</feature>
<dbReference type="PROSITE" id="PS00211">
    <property type="entry name" value="ABC_TRANSPORTER_1"/>
    <property type="match status" value="1"/>
</dbReference>
<evidence type="ECO:0000313" key="13">
    <source>
        <dbReference type="Proteomes" id="UP000320679"/>
    </source>
</evidence>
<dbReference type="InterPro" id="IPR003439">
    <property type="entry name" value="ABC_transporter-like_ATP-bd"/>
</dbReference>
<dbReference type="InterPro" id="IPR027417">
    <property type="entry name" value="P-loop_NTPase"/>
</dbReference>
<proteinExistence type="predicted"/>
<feature type="domain" description="ABC transporter" evidence="10">
    <location>
        <begin position="336"/>
        <end position="570"/>
    </location>
</feature>
<evidence type="ECO:0000256" key="3">
    <source>
        <dbReference type="ARBA" id="ARBA00022475"/>
    </source>
</evidence>
<dbReference type="SUPFAM" id="SSF52540">
    <property type="entry name" value="P-loop containing nucleoside triphosphate hydrolases"/>
    <property type="match status" value="1"/>
</dbReference>
<evidence type="ECO:0000256" key="6">
    <source>
        <dbReference type="ARBA" id="ARBA00022840"/>
    </source>
</evidence>
<gene>
    <name evidence="12" type="ORF">E3J59_06475</name>
</gene>
<dbReference type="InterPro" id="IPR017871">
    <property type="entry name" value="ABC_transporter-like_CS"/>
</dbReference>
<dbReference type="InterPro" id="IPR036640">
    <property type="entry name" value="ABC1_TM_sf"/>
</dbReference>
<dbReference type="InterPro" id="IPR039421">
    <property type="entry name" value="Type_1_exporter"/>
</dbReference>
<dbReference type="CDD" id="cd18552">
    <property type="entry name" value="ABC_6TM_MsbA_like"/>
    <property type="match status" value="1"/>
</dbReference>
<dbReference type="InterPro" id="IPR011527">
    <property type="entry name" value="ABC1_TM_dom"/>
</dbReference>
<evidence type="ECO:0000256" key="1">
    <source>
        <dbReference type="ARBA" id="ARBA00004651"/>
    </source>
</evidence>
<dbReference type="InterPro" id="IPR003593">
    <property type="entry name" value="AAA+_ATPase"/>
</dbReference>
<evidence type="ECO:0000313" key="12">
    <source>
        <dbReference type="EMBL" id="TET43419.1"/>
    </source>
</evidence>
<evidence type="ECO:0000259" key="10">
    <source>
        <dbReference type="PROSITE" id="PS50893"/>
    </source>
</evidence>
<protein>
    <submittedName>
        <fullName evidence="12">ABC transporter ATP-binding protein</fullName>
    </submittedName>
</protein>
<evidence type="ECO:0000256" key="2">
    <source>
        <dbReference type="ARBA" id="ARBA00022448"/>
    </source>
</evidence>
<keyword evidence="4 9" id="KW-0812">Transmembrane</keyword>
<dbReference type="AlphaFoldDB" id="A0A523ULY9"/>
<dbReference type="FunFam" id="3.40.50.300:FF:000287">
    <property type="entry name" value="Multidrug ABC transporter ATP-binding protein"/>
    <property type="match status" value="1"/>
</dbReference>
<dbReference type="PROSITE" id="PS50929">
    <property type="entry name" value="ABC_TM1F"/>
    <property type="match status" value="1"/>
</dbReference>
<dbReference type="SMART" id="SM00382">
    <property type="entry name" value="AAA"/>
    <property type="match status" value="1"/>
</dbReference>
<dbReference type="Pfam" id="PF00664">
    <property type="entry name" value="ABC_membrane"/>
    <property type="match status" value="1"/>
</dbReference>
<feature type="domain" description="ABC transmembrane type-1" evidence="11">
    <location>
        <begin position="19"/>
        <end position="302"/>
    </location>
</feature>
<keyword evidence="7 9" id="KW-1133">Transmembrane helix</keyword>
<comment type="subcellular location">
    <subcellularLocation>
        <location evidence="1">Cell membrane</location>
        <topology evidence="1">Multi-pass membrane protein</topology>
    </subcellularLocation>
</comment>
<evidence type="ECO:0000256" key="9">
    <source>
        <dbReference type="SAM" id="Phobius"/>
    </source>
</evidence>
<dbReference type="PROSITE" id="PS50893">
    <property type="entry name" value="ABC_TRANSPORTER_2"/>
    <property type="match status" value="1"/>
</dbReference>
<sequence length="575" mass="64320">MNVQRRLLSYLRPYRGKLALVLICMVLVSLSTLAVPWILGRELIDRVILAKNLSLLNLIAIALVVLIAIKGLFSYGQTYLMSFVGYRIITDLRNQIYQHLQRLSLSFYKRKRTGEIMSRVVTDVNVLQEVVVESTAKMILNFLILAGVLGFLFYIHWRLSLCVLGVIPLLVLTVRRFGGYIKKASTSVQVKIADISSLLQETIAGIEVVKSFATEEKEVKRFQQENIRNFQLAMRRTQVVALLSPLIDILTTIGLSAILWYGAWEVIRGVLTPGELISFLGYVSLAIKPLNQLGKTYSLYQRALASAERIFEILDTEPEIKELPGAVKLPPIEGYVCFKDVSFGYDSNELILEDINLEIKPGERVALVGPSGVGKTTLVSLIPRFYDSISGVVAIDGHDVKKVKLASLRQQISIVPQETILFNGTIGDNIAYGRPEASEEEIAEAARRANVDRFIESLSRGYDTEVGERGVKLSGGERQRIAIARAILRNPRILILDEATSAVDAETELLIQQALSHLMKDRSTLIIAHRLSTIQNANKVVVLNERRIEEIGSHEQLLAQGGFYTRLYKTQFRPA</sequence>